<proteinExistence type="predicted"/>
<evidence type="ECO:0008006" key="4">
    <source>
        <dbReference type="Google" id="ProtNLM"/>
    </source>
</evidence>
<dbReference type="InterPro" id="IPR051923">
    <property type="entry name" value="Glycosyl_Hydrolase_39"/>
</dbReference>
<name>A0A1G2U5J1_9BACT</name>
<accession>A0A1G2U5J1</accession>
<dbReference type="GO" id="GO:0004553">
    <property type="term" value="F:hydrolase activity, hydrolyzing O-glycosyl compounds"/>
    <property type="evidence" value="ECO:0007669"/>
    <property type="project" value="TreeGrafter"/>
</dbReference>
<keyword evidence="1" id="KW-1133">Transmembrane helix</keyword>
<keyword evidence="1" id="KW-0472">Membrane</keyword>
<feature type="transmembrane region" description="Helical" evidence="1">
    <location>
        <begin position="6"/>
        <end position="24"/>
    </location>
</feature>
<evidence type="ECO:0000313" key="3">
    <source>
        <dbReference type="Proteomes" id="UP000179283"/>
    </source>
</evidence>
<sequence length="494" mass="55455">MTKFIIPIIITVILIAGIGGFFIFQKPAFPEQFKEGIGTLPESVSEAVKQKQSLKSIQDSPFGFLAQYIDNSNTKKIYSAYGGFSAIQKIYKDLGVHWDRGAGRNGGATWGAIEKNIDGYRSMFDNYVKIASNNNINLLITISPAYSEAKGEYYLPTDLNAYAEFIKKLVGDYPSVKYWQIHNEVNGGVFWKDTPQNYAKLVRATSDAIRESCGDCVIVLGSSINIDEKGNSKSIATYFEPVLKELRKDNKKYFDVFDYHFFAPAGSTPDLFYSVYEDGIKSARNLLDKYGYKNAEIWTTETMIFTTDGMSQKETGKLPSEYQNINEAQQTDALLKIYVSGLANGVSKIFWNKLTEGPWFDFMFNRAGLIKHPNFSGSASKKLSYYTYKKMTETLEGSDWNNIQTIQESDGVYVYKFTKQSKPIWVAWNDNSAGKTITITGIGSQQVNITEAVPKYESGKDVTDYNTAFNTEIKPVSNGKITITLGDKPVFVEE</sequence>
<dbReference type="Proteomes" id="UP000179283">
    <property type="component" value="Unassembled WGS sequence"/>
</dbReference>
<dbReference type="SUPFAM" id="SSF51445">
    <property type="entry name" value="(Trans)glycosidases"/>
    <property type="match status" value="1"/>
</dbReference>
<comment type="caution">
    <text evidence="2">The sequence shown here is derived from an EMBL/GenBank/DDBJ whole genome shotgun (WGS) entry which is preliminary data.</text>
</comment>
<evidence type="ECO:0000313" key="2">
    <source>
        <dbReference type="EMBL" id="OHB04142.1"/>
    </source>
</evidence>
<gene>
    <name evidence="2" type="ORF">A2920_01790</name>
</gene>
<keyword evidence="1" id="KW-0812">Transmembrane</keyword>
<protein>
    <recommendedName>
        <fullName evidence="4">Glycoside hydrolase family 5 domain-containing protein</fullName>
    </recommendedName>
</protein>
<evidence type="ECO:0000256" key="1">
    <source>
        <dbReference type="SAM" id="Phobius"/>
    </source>
</evidence>
<dbReference type="PANTHER" id="PTHR12631:SF10">
    <property type="entry name" value="BETA-XYLOSIDASE-LIKE PROTEIN-RELATED"/>
    <property type="match status" value="1"/>
</dbReference>
<dbReference type="InterPro" id="IPR017853">
    <property type="entry name" value="GH"/>
</dbReference>
<dbReference type="Gene3D" id="3.20.20.80">
    <property type="entry name" value="Glycosidases"/>
    <property type="match status" value="1"/>
</dbReference>
<organism evidence="2 3">
    <name type="scientific">Candidatus Zambryskibacteria bacterium RIFCSPLOWO2_01_FULL_43_17</name>
    <dbReference type="NCBI Taxonomy" id="1802760"/>
    <lineage>
        <taxon>Bacteria</taxon>
        <taxon>Candidatus Zambryskiibacteriota</taxon>
    </lineage>
</organism>
<dbReference type="EMBL" id="MHWD01000013">
    <property type="protein sequence ID" value="OHB04142.1"/>
    <property type="molecule type" value="Genomic_DNA"/>
</dbReference>
<dbReference type="AlphaFoldDB" id="A0A1G2U5J1"/>
<reference evidence="2 3" key="1">
    <citation type="journal article" date="2016" name="Nat. Commun.">
        <title>Thousands of microbial genomes shed light on interconnected biogeochemical processes in an aquifer system.</title>
        <authorList>
            <person name="Anantharaman K."/>
            <person name="Brown C.T."/>
            <person name="Hug L.A."/>
            <person name="Sharon I."/>
            <person name="Castelle C.J."/>
            <person name="Probst A.J."/>
            <person name="Thomas B.C."/>
            <person name="Singh A."/>
            <person name="Wilkins M.J."/>
            <person name="Karaoz U."/>
            <person name="Brodie E.L."/>
            <person name="Williams K.H."/>
            <person name="Hubbard S.S."/>
            <person name="Banfield J.F."/>
        </authorList>
    </citation>
    <scope>NUCLEOTIDE SEQUENCE [LARGE SCALE GENOMIC DNA]</scope>
</reference>
<dbReference type="PANTHER" id="PTHR12631">
    <property type="entry name" value="ALPHA-L-IDURONIDASE"/>
    <property type="match status" value="1"/>
</dbReference>